<dbReference type="AlphaFoldDB" id="A0A4U0SGW3"/>
<evidence type="ECO:0000313" key="4">
    <source>
        <dbReference type="Proteomes" id="UP000305778"/>
    </source>
</evidence>
<reference evidence="3 4" key="1">
    <citation type="submission" date="2019-04" db="EMBL/GenBank/DDBJ databases">
        <title>Streptomyces oryziradicis sp. nov., a novel actinomycete isolated from rhizosphere soil of rice (Oryza sativa L.).</title>
        <authorList>
            <person name="Li C."/>
        </authorList>
    </citation>
    <scope>NUCLEOTIDE SEQUENCE [LARGE SCALE GENOMIC DNA]</scope>
    <source>
        <strain evidence="3 4">NEAU-C40</strain>
    </source>
</reference>
<feature type="signal peptide" evidence="1">
    <location>
        <begin position="1"/>
        <end position="30"/>
    </location>
</feature>
<comment type="caution">
    <text evidence="3">The sequence shown here is derived from an EMBL/GenBank/DDBJ whole genome shotgun (WGS) entry which is preliminary data.</text>
</comment>
<keyword evidence="4" id="KW-1185">Reference proteome</keyword>
<name>A0A4U0SGW3_9ACTN</name>
<gene>
    <name evidence="3" type="ORF">FCI23_25180</name>
</gene>
<protein>
    <submittedName>
        <fullName evidence="3">CHAP domain-containing protein</fullName>
    </submittedName>
</protein>
<dbReference type="InterPro" id="IPR007921">
    <property type="entry name" value="CHAP_dom"/>
</dbReference>
<proteinExistence type="predicted"/>
<dbReference type="Gene3D" id="3.90.1720.10">
    <property type="entry name" value="endopeptidase domain like (from Nostoc punctiforme)"/>
    <property type="match status" value="1"/>
</dbReference>
<dbReference type="EMBL" id="SUMC01000026">
    <property type="protein sequence ID" value="TKA08884.1"/>
    <property type="molecule type" value="Genomic_DNA"/>
</dbReference>
<evidence type="ECO:0000256" key="1">
    <source>
        <dbReference type="SAM" id="SignalP"/>
    </source>
</evidence>
<accession>A0A4U0SGW3</accession>
<keyword evidence="1" id="KW-0732">Signal</keyword>
<dbReference type="RefSeq" id="WP_136726212.1">
    <property type="nucleotide sequence ID" value="NZ_SUMC01000026.1"/>
</dbReference>
<dbReference type="InterPro" id="IPR038765">
    <property type="entry name" value="Papain-like_cys_pep_sf"/>
</dbReference>
<dbReference type="OrthoDB" id="2677885at2"/>
<feature type="domain" description="Peptidase C51" evidence="2">
    <location>
        <begin position="120"/>
        <end position="249"/>
    </location>
</feature>
<dbReference type="SUPFAM" id="SSF54001">
    <property type="entry name" value="Cysteine proteinases"/>
    <property type="match status" value="1"/>
</dbReference>
<organism evidence="3 4">
    <name type="scientific">Actinacidiphila oryziradicis</name>
    <dbReference type="NCBI Taxonomy" id="2571141"/>
    <lineage>
        <taxon>Bacteria</taxon>
        <taxon>Bacillati</taxon>
        <taxon>Actinomycetota</taxon>
        <taxon>Actinomycetes</taxon>
        <taxon>Kitasatosporales</taxon>
        <taxon>Streptomycetaceae</taxon>
        <taxon>Actinacidiphila</taxon>
    </lineage>
</organism>
<dbReference type="PROSITE" id="PS50911">
    <property type="entry name" value="CHAP"/>
    <property type="match status" value="1"/>
</dbReference>
<evidence type="ECO:0000313" key="3">
    <source>
        <dbReference type="EMBL" id="TKA08884.1"/>
    </source>
</evidence>
<evidence type="ECO:0000259" key="2">
    <source>
        <dbReference type="PROSITE" id="PS50911"/>
    </source>
</evidence>
<feature type="chain" id="PRO_5020607249" evidence="1">
    <location>
        <begin position="31"/>
        <end position="250"/>
    </location>
</feature>
<dbReference type="Proteomes" id="UP000305778">
    <property type="component" value="Unassembled WGS sequence"/>
</dbReference>
<sequence>MFANVRAKARTVVVIGTIGTALLVGPVASATTYQITGTSGAGVNARSAPSTSASIVGHYAEGAAIDITCQTNGSVVNGATWVWDKLSNGSYVSDYYTTTPTLDNFSINLPNCAGTQSELNPAYPWPGVGPSTYIADGYGYYEGECTSFAAWAVRNDGLHHVSSSSWLGNANTWSAAKVESSPHVGDIAQWYGNVNGAGSGGHVAYVSEVYGDGTIQVEEYNWLSSYNGYTGHRYNTRRISVGAPSRYLQF</sequence>
<dbReference type="Pfam" id="PF05257">
    <property type="entry name" value="CHAP"/>
    <property type="match status" value="1"/>
</dbReference>